<evidence type="ECO:0000256" key="1">
    <source>
        <dbReference type="SAM" id="MobiDB-lite"/>
    </source>
</evidence>
<reference evidence="3 4" key="1">
    <citation type="submission" date="2019-04" db="EMBL/GenBank/DDBJ databases">
        <title>Trinickia sp. 7GSK02, isolated from subtropical forest soil.</title>
        <authorList>
            <person name="Gao Z.-H."/>
            <person name="Qiu L.-H."/>
        </authorList>
    </citation>
    <scope>NUCLEOTIDE SEQUENCE [LARGE SCALE GENOMIC DNA]</scope>
    <source>
        <strain evidence="3 4">7GSK02</strain>
    </source>
</reference>
<evidence type="ECO:0000313" key="3">
    <source>
        <dbReference type="EMBL" id="TKC85930.1"/>
    </source>
</evidence>
<organism evidence="3 4">
    <name type="scientific">Trinickia terrae</name>
    <dbReference type="NCBI Taxonomy" id="2571161"/>
    <lineage>
        <taxon>Bacteria</taxon>
        <taxon>Pseudomonadati</taxon>
        <taxon>Pseudomonadota</taxon>
        <taxon>Betaproteobacteria</taxon>
        <taxon>Burkholderiales</taxon>
        <taxon>Burkholderiaceae</taxon>
        <taxon>Trinickia</taxon>
    </lineage>
</organism>
<evidence type="ECO:0008006" key="5">
    <source>
        <dbReference type="Google" id="ProtNLM"/>
    </source>
</evidence>
<name>A0A4V5PLW6_9BURK</name>
<feature type="compositionally biased region" description="Pro residues" evidence="1">
    <location>
        <begin position="158"/>
        <end position="167"/>
    </location>
</feature>
<dbReference type="RefSeq" id="WP_136897147.1">
    <property type="nucleotide sequence ID" value="NZ_SWJE01000012.1"/>
</dbReference>
<keyword evidence="2" id="KW-0732">Signal</keyword>
<gene>
    <name evidence="3" type="ORF">FAZ69_21660</name>
</gene>
<evidence type="ECO:0000313" key="4">
    <source>
        <dbReference type="Proteomes" id="UP000305539"/>
    </source>
</evidence>
<feature type="region of interest" description="Disordered" evidence="1">
    <location>
        <begin position="28"/>
        <end position="56"/>
    </location>
</feature>
<feature type="region of interest" description="Disordered" evidence="1">
    <location>
        <begin position="92"/>
        <end position="172"/>
    </location>
</feature>
<sequence>MGMKLALGLSIALVSSIGMLHTAPARADGPSAAYDNGGVTDASLDPGEERMTADEENHARMKDLSDAYHNGYNARAKEDAETYASLRDQLKHPPQQVASQQAAPQQASSQLMPPLPAGVPPGEGAQVKPVPRTQVAQRPLQQPQAEPQYQQAYQQPQYAPPAPPPQPVRYQPAPQYAAAPAYTEVTQEYQEPAYQEEAYEPPPPPPPQQTIQYVPVYAQAAYVPQPPVQAVMQPVVTIARPVAYPVYRPAYWAPHYRRVYTVRYGYGYPAQGGYPGWD</sequence>
<dbReference type="AlphaFoldDB" id="A0A4V5PLW6"/>
<dbReference type="OrthoDB" id="8995913at2"/>
<feature type="compositionally biased region" description="Low complexity" evidence="1">
    <location>
        <begin position="141"/>
        <end position="157"/>
    </location>
</feature>
<feature type="signal peptide" evidence="2">
    <location>
        <begin position="1"/>
        <end position="27"/>
    </location>
</feature>
<evidence type="ECO:0000256" key="2">
    <source>
        <dbReference type="SAM" id="SignalP"/>
    </source>
</evidence>
<dbReference type="Proteomes" id="UP000305539">
    <property type="component" value="Unassembled WGS sequence"/>
</dbReference>
<feature type="compositionally biased region" description="Basic and acidic residues" evidence="1">
    <location>
        <begin position="47"/>
        <end position="56"/>
    </location>
</feature>
<feature type="chain" id="PRO_5020855510" description="DUF4148 domain-containing protein" evidence="2">
    <location>
        <begin position="28"/>
        <end position="278"/>
    </location>
</feature>
<keyword evidence="4" id="KW-1185">Reference proteome</keyword>
<accession>A0A4V5PLW6</accession>
<dbReference type="EMBL" id="SWJE01000012">
    <property type="protein sequence ID" value="TKC85930.1"/>
    <property type="molecule type" value="Genomic_DNA"/>
</dbReference>
<proteinExistence type="predicted"/>
<comment type="caution">
    <text evidence="3">The sequence shown here is derived from an EMBL/GenBank/DDBJ whole genome shotgun (WGS) entry which is preliminary data.</text>
</comment>
<feature type="compositionally biased region" description="Low complexity" evidence="1">
    <location>
        <begin position="93"/>
        <end position="110"/>
    </location>
</feature>
<protein>
    <recommendedName>
        <fullName evidence="5">DUF4148 domain-containing protein</fullName>
    </recommendedName>
</protein>